<dbReference type="InterPro" id="IPR013099">
    <property type="entry name" value="K_chnl_dom"/>
</dbReference>
<keyword evidence="2" id="KW-0812">Transmembrane</keyword>
<dbReference type="Gene3D" id="3.40.50.720">
    <property type="entry name" value="NAD(P)-binding Rossmann-like Domain"/>
    <property type="match status" value="1"/>
</dbReference>
<keyword evidence="2" id="KW-1133">Transmembrane helix</keyword>
<dbReference type="SUPFAM" id="SSF51735">
    <property type="entry name" value="NAD(P)-binding Rossmann-fold domains"/>
    <property type="match status" value="1"/>
</dbReference>
<sequence>MDPVRHLRFSLLVLVVVIGLGTLGYSLIEGWGAFDSLSMTVITLATVGFKEVHDLSDAGKAFTIILIVFGAGIIAYAVGSMIQIMVERQLRSILGRKKMENQINRRQGHYTICGYGRIGTLTCREFLDRPTPFVVVEKEPELCEKLSNEGILFVHGDATDDETLISGGGLHG</sequence>
<gene>
    <name evidence="4" type="ORF">DESUT3_00300</name>
</gene>
<dbReference type="Proteomes" id="UP001319827">
    <property type="component" value="Chromosome"/>
</dbReference>
<accession>A0ABM8HND0</accession>
<dbReference type="Pfam" id="PF02254">
    <property type="entry name" value="TrkA_N"/>
    <property type="match status" value="1"/>
</dbReference>
<protein>
    <recommendedName>
        <fullName evidence="3">RCK N-terminal domain-containing protein</fullName>
    </recommendedName>
</protein>
<evidence type="ECO:0000313" key="4">
    <source>
        <dbReference type="EMBL" id="BCR02961.1"/>
    </source>
</evidence>
<dbReference type="Pfam" id="PF07885">
    <property type="entry name" value="Ion_trans_2"/>
    <property type="match status" value="1"/>
</dbReference>
<reference evidence="4 5" key="1">
    <citation type="journal article" date="2016" name="C (Basel)">
        <title>Selective Growth of and Electricity Production by Marine Exoelectrogenic Bacteria in Self-Aggregated Hydrogel of Microbially Reduced Graphene Oxide.</title>
        <authorList>
            <person name="Yoshida N."/>
            <person name="Goto Y."/>
            <person name="Miyata Y."/>
        </authorList>
    </citation>
    <scope>NUCLEOTIDE SEQUENCE [LARGE SCALE GENOMIC DNA]</scope>
    <source>
        <strain evidence="4 5">NIT-T3</strain>
    </source>
</reference>
<dbReference type="PANTHER" id="PTHR43833:SF9">
    <property type="entry name" value="POTASSIUM CHANNEL PROTEIN YUGO-RELATED"/>
    <property type="match status" value="1"/>
</dbReference>
<organism evidence="4 5">
    <name type="scientific">Desulfuromonas versatilis</name>
    <dbReference type="NCBI Taxonomy" id="2802975"/>
    <lineage>
        <taxon>Bacteria</taxon>
        <taxon>Pseudomonadati</taxon>
        <taxon>Thermodesulfobacteriota</taxon>
        <taxon>Desulfuromonadia</taxon>
        <taxon>Desulfuromonadales</taxon>
        <taxon>Desulfuromonadaceae</taxon>
        <taxon>Desulfuromonas</taxon>
    </lineage>
</organism>
<evidence type="ECO:0000256" key="1">
    <source>
        <dbReference type="ARBA" id="ARBA00004651"/>
    </source>
</evidence>
<dbReference type="InterPro" id="IPR036291">
    <property type="entry name" value="NAD(P)-bd_dom_sf"/>
</dbReference>
<feature type="domain" description="RCK N-terminal" evidence="3">
    <location>
        <begin position="107"/>
        <end position="172"/>
    </location>
</feature>
<dbReference type="SUPFAM" id="SSF81324">
    <property type="entry name" value="Voltage-gated potassium channels"/>
    <property type="match status" value="1"/>
</dbReference>
<dbReference type="Gene3D" id="1.10.287.70">
    <property type="match status" value="1"/>
</dbReference>
<proteinExistence type="predicted"/>
<keyword evidence="5" id="KW-1185">Reference proteome</keyword>
<name>A0ABM8HND0_9BACT</name>
<keyword evidence="2" id="KW-0472">Membrane</keyword>
<reference evidence="4 5" key="2">
    <citation type="journal article" date="2021" name="Int. J. Syst. Evol. Microbiol.">
        <title>Isolation and Polyphasic Characterization of Desulfuromonas versatilis sp. Nov., an Electrogenic Bacteria Capable of Versatile Metabolism Isolated from a Graphene Oxide-Reducing Enrichment Culture.</title>
        <authorList>
            <person name="Xie L."/>
            <person name="Yoshida N."/>
            <person name="Ishii S."/>
            <person name="Meng L."/>
        </authorList>
    </citation>
    <scope>NUCLEOTIDE SEQUENCE [LARGE SCALE GENOMIC DNA]</scope>
    <source>
        <strain evidence="4 5">NIT-T3</strain>
    </source>
</reference>
<comment type="subcellular location">
    <subcellularLocation>
        <location evidence="1">Cell membrane</location>
        <topology evidence="1">Multi-pass membrane protein</topology>
    </subcellularLocation>
</comment>
<dbReference type="InterPro" id="IPR003148">
    <property type="entry name" value="RCK_N"/>
</dbReference>
<dbReference type="InterPro" id="IPR050721">
    <property type="entry name" value="Trk_Ktr_HKT_K-transport"/>
</dbReference>
<dbReference type="EMBL" id="AP024355">
    <property type="protein sequence ID" value="BCR02961.1"/>
    <property type="molecule type" value="Genomic_DNA"/>
</dbReference>
<evidence type="ECO:0000313" key="5">
    <source>
        <dbReference type="Proteomes" id="UP001319827"/>
    </source>
</evidence>
<evidence type="ECO:0000256" key="2">
    <source>
        <dbReference type="SAM" id="Phobius"/>
    </source>
</evidence>
<dbReference type="PROSITE" id="PS51201">
    <property type="entry name" value="RCK_N"/>
    <property type="match status" value="1"/>
</dbReference>
<evidence type="ECO:0000259" key="3">
    <source>
        <dbReference type="PROSITE" id="PS51201"/>
    </source>
</evidence>
<dbReference type="PANTHER" id="PTHR43833">
    <property type="entry name" value="POTASSIUM CHANNEL PROTEIN 2-RELATED-RELATED"/>
    <property type="match status" value="1"/>
</dbReference>
<feature type="transmembrane region" description="Helical" evidence="2">
    <location>
        <begin position="7"/>
        <end position="28"/>
    </location>
</feature>
<feature type="transmembrane region" description="Helical" evidence="2">
    <location>
        <begin position="61"/>
        <end position="86"/>
    </location>
</feature>